<keyword evidence="1" id="KW-0812">Transmembrane</keyword>
<evidence type="ECO:0000256" key="1">
    <source>
        <dbReference type="SAM" id="Phobius"/>
    </source>
</evidence>
<evidence type="ECO:0000313" key="2">
    <source>
        <dbReference type="EMBL" id="TCC14491.1"/>
    </source>
</evidence>
<comment type="caution">
    <text evidence="2">The sequence shown here is derived from an EMBL/GenBank/DDBJ whole genome shotgun (WGS) entry which is preliminary data.</text>
</comment>
<dbReference type="AlphaFoldDB" id="A0A4R0HTW8"/>
<evidence type="ECO:0000313" key="3">
    <source>
        <dbReference type="Proteomes" id="UP000291793"/>
    </source>
</evidence>
<keyword evidence="1" id="KW-0472">Membrane</keyword>
<accession>A0A4R0HTW8</accession>
<proteinExistence type="predicted"/>
<protein>
    <submittedName>
        <fullName evidence="2">Uncharacterized protein</fullName>
    </submittedName>
</protein>
<gene>
    <name evidence="2" type="ORF">E0L21_03790</name>
</gene>
<feature type="transmembrane region" description="Helical" evidence="1">
    <location>
        <begin position="20"/>
        <end position="49"/>
    </location>
</feature>
<organism evidence="2 3">
    <name type="scientific">Kosakonia quasisacchari</name>
    <dbReference type="NCBI Taxonomy" id="2529380"/>
    <lineage>
        <taxon>Bacteria</taxon>
        <taxon>Pseudomonadati</taxon>
        <taxon>Pseudomonadota</taxon>
        <taxon>Gammaproteobacteria</taxon>
        <taxon>Enterobacterales</taxon>
        <taxon>Enterobacteriaceae</taxon>
        <taxon>Kosakonia</taxon>
    </lineage>
</organism>
<reference evidence="2 3" key="1">
    <citation type="submission" date="2019-02" db="EMBL/GenBank/DDBJ databases">
        <title>The draft genome of Kosakonia quasisacchari strain WCHKQ120001.</title>
        <authorList>
            <person name="Wang C."/>
            <person name="Feng Y."/>
            <person name="Zong Z."/>
        </authorList>
    </citation>
    <scope>NUCLEOTIDE SEQUENCE [LARGE SCALE GENOMIC DNA]</scope>
    <source>
        <strain evidence="2 3">WCHKQ120001</strain>
    </source>
</reference>
<keyword evidence="1" id="KW-1133">Transmembrane helix</keyword>
<sequence>MMIALGILVAIEDYGFAFSAMIFICLIILFLNDFLFVFDYLCVFFLAICAKKSSLKFTK</sequence>
<keyword evidence="3" id="KW-1185">Reference proteome</keyword>
<name>A0A4R0HTW8_9ENTR</name>
<dbReference type="Proteomes" id="UP000291793">
    <property type="component" value="Unassembled WGS sequence"/>
</dbReference>
<dbReference type="EMBL" id="SJOP01000002">
    <property type="protein sequence ID" value="TCC14491.1"/>
    <property type="molecule type" value="Genomic_DNA"/>
</dbReference>